<dbReference type="GO" id="GO:0048254">
    <property type="term" value="P:snoRNA localization"/>
    <property type="evidence" value="ECO:0007669"/>
    <property type="project" value="TreeGrafter"/>
</dbReference>
<evidence type="ECO:0000256" key="5">
    <source>
        <dbReference type="SAM" id="MobiDB-lite"/>
    </source>
</evidence>
<keyword evidence="2 4" id="KW-0863">Zinc-finger</keyword>
<evidence type="ECO:0000313" key="8">
    <source>
        <dbReference type="Proteomes" id="UP000799777"/>
    </source>
</evidence>
<dbReference type="GO" id="GO:0070761">
    <property type="term" value="C:pre-snoRNP complex"/>
    <property type="evidence" value="ECO:0007669"/>
    <property type="project" value="TreeGrafter"/>
</dbReference>
<keyword evidence="1" id="KW-0479">Metal-binding</keyword>
<proteinExistence type="predicted"/>
<reference evidence="7" key="1">
    <citation type="journal article" date="2020" name="Stud. Mycol.">
        <title>101 Dothideomycetes genomes: a test case for predicting lifestyles and emergence of pathogens.</title>
        <authorList>
            <person name="Haridas S."/>
            <person name="Albert R."/>
            <person name="Binder M."/>
            <person name="Bloem J."/>
            <person name="Labutti K."/>
            <person name="Salamov A."/>
            <person name="Andreopoulos B."/>
            <person name="Baker S."/>
            <person name="Barry K."/>
            <person name="Bills G."/>
            <person name="Bluhm B."/>
            <person name="Cannon C."/>
            <person name="Castanera R."/>
            <person name="Culley D."/>
            <person name="Daum C."/>
            <person name="Ezra D."/>
            <person name="Gonzalez J."/>
            <person name="Henrissat B."/>
            <person name="Kuo A."/>
            <person name="Liang C."/>
            <person name="Lipzen A."/>
            <person name="Lutzoni F."/>
            <person name="Magnuson J."/>
            <person name="Mondo S."/>
            <person name="Nolan M."/>
            <person name="Ohm R."/>
            <person name="Pangilinan J."/>
            <person name="Park H.-J."/>
            <person name="Ramirez L."/>
            <person name="Alfaro M."/>
            <person name="Sun H."/>
            <person name="Tritt A."/>
            <person name="Yoshinaga Y."/>
            <person name="Zwiers L.-H."/>
            <person name="Turgeon B."/>
            <person name="Goodwin S."/>
            <person name="Spatafora J."/>
            <person name="Crous P."/>
            <person name="Grigoriev I."/>
        </authorList>
    </citation>
    <scope>NUCLEOTIDE SEQUENCE</scope>
    <source>
        <strain evidence="7">CBS 110217</strain>
    </source>
</reference>
<dbReference type="InterPro" id="IPR051639">
    <property type="entry name" value="BCD1"/>
</dbReference>
<accession>A0A9P4HL96</accession>
<name>A0A9P4HL96_9PLEO</name>
<evidence type="ECO:0000256" key="1">
    <source>
        <dbReference type="ARBA" id="ARBA00022723"/>
    </source>
</evidence>
<dbReference type="PROSITE" id="PS00028">
    <property type="entry name" value="ZINC_FINGER_C2H2_1"/>
    <property type="match status" value="1"/>
</dbReference>
<dbReference type="AlphaFoldDB" id="A0A9P4HL96"/>
<dbReference type="InterPro" id="IPR013087">
    <property type="entry name" value="Znf_C2H2_type"/>
</dbReference>
<organism evidence="7 8">
    <name type="scientific">Setomelanomma holmii</name>
    <dbReference type="NCBI Taxonomy" id="210430"/>
    <lineage>
        <taxon>Eukaryota</taxon>
        <taxon>Fungi</taxon>
        <taxon>Dikarya</taxon>
        <taxon>Ascomycota</taxon>
        <taxon>Pezizomycotina</taxon>
        <taxon>Dothideomycetes</taxon>
        <taxon>Pleosporomycetidae</taxon>
        <taxon>Pleosporales</taxon>
        <taxon>Pleosporineae</taxon>
        <taxon>Phaeosphaeriaceae</taxon>
        <taxon>Setomelanomma</taxon>
    </lineage>
</organism>
<evidence type="ECO:0000256" key="2">
    <source>
        <dbReference type="ARBA" id="ARBA00022771"/>
    </source>
</evidence>
<dbReference type="GO" id="GO:0005634">
    <property type="term" value="C:nucleus"/>
    <property type="evidence" value="ECO:0007669"/>
    <property type="project" value="TreeGrafter"/>
</dbReference>
<dbReference type="PROSITE" id="PS51083">
    <property type="entry name" value="ZF_HIT"/>
    <property type="match status" value="1"/>
</dbReference>
<gene>
    <name evidence="7" type="ORF">EK21DRAFT_52317</name>
</gene>
<keyword evidence="3" id="KW-0862">Zinc</keyword>
<evidence type="ECO:0000256" key="4">
    <source>
        <dbReference type="PROSITE-ProRule" id="PRU00453"/>
    </source>
</evidence>
<keyword evidence="8" id="KW-1185">Reference proteome</keyword>
<sequence>MADALCGVCNTGPKKYKCPTCALPYCSLQCFKIHKVTHPEPAAATPTTIEPIALPQPPPPAPIPRYLKKRIEFSALATSPKFQDLLKTYPTLFPALQRVYAATIEPDPEDESRRQRFSRGGFRGRGSRGRGRGRGGFDDREGRWTQKKGDADGLRMLKNLRDGRSEDKEKDGMAAFVRLVGEMFGDGEKMEE</sequence>
<dbReference type="Proteomes" id="UP000799777">
    <property type="component" value="Unassembled WGS sequence"/>
</dbReference>
<dbReference type="Pfam" id="PF04438">
    <property type="entry name" value="zf-HIT"/>
    <property type="match status" value="1"/>
</dbReference>
<evidence type="ECO:0000313" key="7">
    <source>
        <dbReference type="EMBL" id="KAF2036087.1"/>
    </source>
</evidence>
<dbReference type="InterPro" id="IPR007529">
    <property type="entry name" value="Znf_HIT"/>
</dbReference>
<dbReference type="CDD" id="cd23024">
    <property type="entry name" value="zf-HIT_ZNHIT2-3"/>
    <property type="match status" value="1"/>
</dbReference>
<dbReference type="PANTHER" id="PTHR13483:SF11">
    <property type="entry name" value="ZINC FINGER HIT DOMAIN-CONTAINING PROTEIN 3"/>
    <property type="match status" value="1"/>
</dbReference>
<evidence type="ECO:0000256" key="3">
    <source>
        <dbReference type="ARBA" id="ARBA00022833"/>
    </source>
</evidence>
<protein>
    <recommendedName>
        <fullName evidence="6">HIT-type domain-containing protein</fullName>
    </recommendedName>
</protein>
<feature type="compositionally biased region" description="Basic and acidic residues" evidence="5">
    <location>
        <begin position="135"/>
        <end position="172"/>
    </location>
</feature>
<feature type="region of interest" description="Disordered" evidence="5">
    <location>
        <begin position="104"/>
        <end position="172"/>
    </location>
</feature>
<dbReference type="Gene3D" id="3.30.60.190">
    <property type="match status" value="1"/>
</dbReference>
<comment type="caution">
    <text evidence="7">The sequence shown here is derived from an EMBL/GenBank/DDBJ whole genome shotgun (WGS) entry which is preliminary data.</text>
</comment>
<dbReference type="EMBL" id="ML978155">
    <property type="protein sequence ID" value="KAF2036087.1"/>
    <property type="molecule type" value="Genomic_DNA"/>
</dbReference>
<evidence type="ECO:0000259" key="6">
    <source>
        <dbReference type="PROSITE" id="PS51083"/>
    </source>
</evidence>
<dbReference type="GO" id="GO:0000463">
    <property type="term" value="P:maturation of LSU-rRNA from tricistronic rRNA transcript (SSU-rRNA, 5.8S rRNA, LSU-rRNA)"/>
    <property type="evidence" value="ECO:0007669"/>
    <property type="project" value="TreeGrafter"/>
</dbReference>
<dbReference type="OrthoDB" id="18412at2759"/>
<feature type="domain" description="HIT-type" evidence="6">
    <location>
        <begin position="6"/>
        <end position="42"/>
    </location>
</feature>
<dbReference type="GO" id="GO:0000492">
    <property type="term" value="P:box C/D snoRNP assembly"/>
    <property type="evidence" value="ECO:0007669"/>
    <property type="project" value="TreeGrafter"/>
</dbReference>
<dbReference type="SUPFAM" id="SSF144232">
    <property type="entry name" value="HIT/MYND zinc finger-like"/>
    <property type="match status" value="1"/>
</dbReference>
<dbReference type="PANTHER" id="PTHR13483">
    <property type="entry name" value="BOX C_D SNORNA PROTEIN 1-RELATED"/>
    <property type="match status" value="1"/>
</dbReference>
<dbReference type="GO" id="GO:0008270">
    <property type="term" value="F:zinc ion binding"/>
    <property type="evidence" value="ECO:0007669"/>
    <property type="project" value="UniProtKB-UniRule"/>
</dbReference>